<dbReference type="EMBL" id="JBHTIZ010000011">
    <property type="protein sequence ID" value="MFD0983597.1"/>
    <property type="molecule type" value="Genomic_DNA"/>
</dbReference>
<dbReference type="Gene3D" id="3.90.550.10">
    <property type="entry name" value="Spore Coat Polysaccharide Biosynthesis Protein SpsA, Chain A"/>
    <property type="match status" value="1"/>
</dbReference>
<organism evidence="2 3">
    <name type="scientific">Flavobacterium myungsuense</name>
    <dbReference type="NCBI Taxonomy" id="651823"/>
    <lineage>
        <taxon>Bacteria</taxon>
        <taxon>Pseudomonadati</taxon>
        <taxon>Bacteroidota</taxon>
        <taxon>Flavobacteriia</taxon>
        <taxon>Flavobacteriales</taxon>
        <taxon>Flavobacteriaceae</taxon>
        <taxon>Flavobacterium</taxon>
    </lineage>
</organism>
<comment type="caution">
    <text evidence="2">The sequence shown here is derived from an EMBL/GenBank/DDBJ whole genome shotgun (WGS) entry which is preliminary data.</text>
</comment>
<dbReference type="RefSeq" id="WP_379754087.1">
    <property type="nucleotide sequence ID" value="NZ_JBHSYB010000012.1"/>
</dbReference>
<name>A0ABW3J1Z7_9FLAO</name>
<dbReference type="PANTHER" id="PTHR22916">
    <property type="entry name" value="GLYCOSYLTRANSFERASE"/>
    <property type="match status" value="1"/>
</dbReference>
<sequence>MINKPLLTICIPTFKKRNTVEVLMNSIVEQITEDNFSLLEVVVSDNYSNDGTVEYLNTLTHLIPLKIFSNPTNVGMIPNWELAIEKANGKYVWLMGSDDFFNKNAIQKVLSVIQKYNVDLILCNNIYWTPSNHNYKVDEIDLTDSFVRSNHIKDKYVNNIKDLVETRTDIFTPIYDSIMYKQHWEKVFLLYNHQAPFFSSIGNSIPQALYIALNLMKKPGYYIGDPLVISSANISWGEYMPFYMSHILPSLYDIMIKNGADKLVIEKHKKEIFISAMVRWVPDLVMNKLPCSSYFSFFSFSKRFYKDKKYLKVLKIILKNKLK</sequence>
<gene>
    <name evidence="2" type="ORF">ACFQ0S_03810</name>
</gene>
<evidence type="ECO:0000259" key="1">
    <source>
        <dbReference type="Pfam" id="PF00535"/>
    </source>
</evidence>
<reference evidence="3" key="1">
    <citation type="journal article" date="2019" name="Int. J. Syst. Evol. Microbiol.">
        <title>The Global Catalogue of Microorganisms (GCM) 10K type strain sequencing project: providing services to taxonomists for standard genome sequencing and annotation.</title>
        <authorList>
            <consortium name="The Broad Institute Genomics Platform"/>
            <consortium name="The Broad Institute Genome Sequencing Center for Infectious Disease"/>
            <person name="Wu L."/>
            <person name="Ma J."/>
        </authorList>
    </citation>
    <scope>NUCLEOTIDE SEQUENCE [LARGE SCALE GENOMIC DNA]</scope>
    <source>
        <strain evidence="3">CECT 7649</strain>
    </source>
</reference>
<dbReference type="InterPro" id="IPR001173">
    <property type="entry name" value="Glyco_trans_2-like"/>
</dbReference>
<dbReference type="PANTHER" id="PTHR22916:SF3">
    <property type="entry name" value="UDP-GLCNAC:BETAGAL BETA-1,3-N-ACETYLGLUCOSAMINYLTRANSFERASE-LIKE PROTEIN 1"/>
    <property type="match status" value="1"/>
</dbReference>
<dbReference type="Pfam" id="PF00535">
    <property type="entry name" value="Glycos_transf_2"/>
    <property type="match status" value="1"/>
</dbReference>
<dbReference type="SUPFAM" id="SSF53448">
    <property type="entry name" value="Nucleotide-diphospho-sugar transferases"/>
    <property type="match status" value="1"/>
</dbReference>
<accession>A0ABW3J1Z7</accession>
<protein>
    <submittedName>
        <fullName evidence="2">Glycosyltransferase family 2 protein</fullName>
    </submittedName>
</protein>
<feature type="domain" description="Glycosyltransferase 2-like" evidence="1">
    <location>
        <begin position="8"/>
        <end position="147"/>
    </location>
</feature>
<dbReference type="Proteomes" id="UP001597051">
    <property type="component" value="Unassembled WGS sequence"/>
</dbReference>
<evidence type="ECO:0000313" key="3">
    <source>
        <dbReference type="Proteomes" id="UP001597051"/>
    </source>
</evidence>
<keyword evidence="3" id="KW-1185">Reference proteome</keyword>
<proteinExistence type="predicted"/>
<dbReference type="InterPro" id="IPR029044">
    <property type="entry name" value="Nucleotide-diphossugar_trans"/>
</dbReference>
<evidence type="ECO:0000313" key="2">
    <source>
        <dbReference type="EMBL" id="MFD0983597.1"/>
    </source>
</evidence>